<proteinExistence type="predicted"/>
<organism evidence="11 12">
    <name type="scientific">Mesorhabditis belari</name>
    <dbReference type="NCBI Taxonomy" id="2138241"/>
    <lineage>
        <taxon>Eukaryota</taxon>
        <taxon>Metazoa</taxon>
        <taxon>Ecdysozoa</taxon>
        <taxon>Nematoda</taxon>
        <taxon>Chromadorea</taxon>
        <taxon>Rhabditida</taxon>
        <taxon>Rhabditina</taxon>
        <taxon>Rhabditomorpha</taxon>
        <taxon>Rhabditoidea</taxon>
        <taxon>Rhabditidae</taxon>
        <taxon>Mesorhabditinae</taxon>
        <taxon>Mesorhabditis</taxon>
    </lineage>
</organism>
<evidence type="ECO:0000313" key="12">
    <source>
        <dbReference type="WBParaSite" id="MBELARI_LOCUS6009"/>
    </source>
</evidence>
<keyword evidence="5" id="KW-0862">Zinc</keyword>
<keyword evidence="7" id="KW-0539">Nucleus</keyword>
<dbReference type="AlphaFoldDB" id="A0AAF3FGN5"/>
<keyword evidence="11" id="KW-1185">Reference proteome</keyword>
<dbReference type="InterPro" id="IPR014898">
    <property type="entry name" value="Znf_C2H2_LYAR"/>
</dbReference>
<evidence type="ECO:0000256" key="4">
    <source>
        <dbReference type="ARBA" id="ARBA00022771"/>
    </source>
</evidence>
<protein>
    <submittedName>
        <fullName evidence="12">C2H2-type domain-containing protein</fullName>
    </submittedName>
</protein>
<dbReference type="GO" id="GO:0006364">
    <property type="term" value="P:rRNA processing"/>
    <property type="evidence" value="ECO:0007669"/>
    <property type="project" value="TreeGrafter"/>
</dbReference>
<evidence type="ECO:0000256" key="8">
    <source>
        <dbReference type="PROSITE-ProRule" id="PRU01145"/>
    </source>
</evidence>
<feature type="compositionally biased region" description="Polar residues" evidence="9">
    <location>
        <begin position="189"/>
        <end position="199"/>
    </location>
</feature>
<keyword evidence="3" id="KW-0677">Repeat</keyword>
<evidence type="ECO:0000256" key="2">
    <source>
        <dbReference type="ARBA" id="ARBA00022723"/>
    </source>
</evidence>
<dbReference type="FunFam" id="3.30.1490.490:FF:000001">
    <property type="entry name" value="cell growth-regulating nucleolar protein-like"/>
    <property type="match status" value="1"/>
</dbReference>
<dbReference type="InterPro" id="IPR039999">
    <property type="entry name" value="LYAR"/>
</dbReference>
<dbReference type="InterPro" id="IPR013087">
    <property type="entry name" value="Znf_C2H2_type"/>
</dbReference>
<dbReference type="Pfam" id="PF08790">
    <property type="entry name" value="zf-LYAR"/>
    <property type="match status" value="1"/>
</dbReference>
<feature type="compositionally biased region" description="Basic and acidic residues" evidence="9">
    <location>
        <begin position="159"/>
        <end position="169"/>
    </location>
</feature>
<evidence type="ECO:0000256" key="1">
    <source>
        <dbReference type="ARBA" id="ARBA00004123"/>
    </source>
</evidence>
<evidence type="ECO:0000256" key="6">
    <source>
        <dbReference type="ARBA" id="ARBA00023054"/>
    </source>
</evidence>
<keyword evidence="4 8" id="KW-0863">Zinc-finger</keyword>
<sequence length="265" mass="29649">MVFFCCDKCGESLKKNQVQKHHYGCRSHSYSCFDCQKVFNIDSYADHLKCITENQKYGGKGYIEKVNKGEAKQTAWVDLVERATEAVKDPKLKNLLVSISGFANIPRKEAKFINFLVNSIRIRDQNLCQQAWNAIAEETNKIKVETTVVKETTSNGANLKEEIEGKETEATPTANGTNGDADDEENEAKTGNSTNSQAGSLKWKKAIKRKVRDAGGQIKLKKLRKAMHEDFMKAGDSEIDFDSTFDEKLQKAGVRIEGKIVLLTA</sequence>
<evidence type="ECO:0000256" key="3">
    <source>
        <dbReference type="ARBA" id="ARBA00022737"/>
    </source>
</evidence>
<evidence type="ECO:0000256" key="5">
    <source>
        <dbReference type="ARBA" id="ARBA00022833"/>
    </source>
</evidence>
<dbReference type="Proteomes" id="UP000887575">
    <property type="component" value="Unassembled WGS sequence"/>
</dbReference>
<dbReference type="Pfam" id="PF25879">
    <property type="entry name" value="WHD_LYAR"/>
    <property type="match status" value="1"/>
</dbReference>
<comment type="subcellular location">
    <subcellularLocation>
        <location evidence="1">Nucleus</location>
    </subcellularLocation>
</comment>
<dbReference type="GO" id="GO:0003677">
    <property type="term" value="F:DNA binding"/>
    <property type="evidence" value="ECO:0007669"/>
    <property type="project" value="InterPro"/>
</dbReference>
<dbReference type="Gene3D" id="1.10.10.2100">
    <property type="match status" value="1"/>
</dbReference>
<dbReference type="SUPFAM" id="SSF57667">
    <property type="entry name" value="beta-beta-alpha zinc fingers"/>
    <property type="match status" value="2"/>
</dbReference>
<accession>A0AAF3FGN5</accession>
<dbReference type="InterPro" id="IPR036236">
    <property type="entry name" value="Znf_C2H2_sf"/>
</dbReference>
<dbReference type="GO" id="GO:0005730">
    <property type="term" value="C:nucleolus"/>
    <property type="evidence" value="ECO:0007669"/>
    <property type="project" value="TreeGrafter"/>
</dbReference>
<dbReference type="PROSITE" id="PS51804">
    <property type="entry name" value="ZF_C2HC_LYAR"/>
    <property type="match status" value="1"/>
</dbReference>
<evidence type="ECO:0000256" key="7">
    <source>
        <dbReference type="ARBA" id="ARBA00023242"/>
    </source>
</evidence>
<evidence type="ECO:0000256" key="9">
    <source>
        <dbReference type="SAM" id="MobiDB-lite"/>
    </source>
</evidence>
<keyword evidence="6" id="KW-0175">Coiled coil</keyword>
<dbReference type="Gene3D" id="3.30.1490.490">
    <property type="match status" value="1"/>
</dbReference>
<keyword evidence="2" id="KW-0479">Metal-binding</keyword>
<dbReference type="GO" id="GO:0008270">
    <property type="term" value="F:zinc ion binding"/>
    <property type="evidence" value="ECO:0007669"/>
    <property type="project" value="UniProtKB-KW"/>
</dbReference>
<dbReference type="PROSITE" id="PS00028">
    <property type="entry name" value="ZINC_FINGER_C2H2_1"/>
    <property type="match status" value="1"/>
</dbReference>
<evidence type="ECO:0000259" key="10">
    <source>
        <dbReference type="PROSITE" id="PS00028"/>
    </source>
</evidence>
<reference evidence="12" key="1">
    <citation type="submission" date="2024-02" db="UniProtKB">
        <authorList>
            <consortium name="WormBaseParasite"/>
        </authorList>
    </citation>
    <scope>IDENTIFICATION</scope>
</reference>
<dbReference type="PANTHER" id="PTHR13100:SF10">
    <property type="entry name" value="CELL GROWTH-REGULATING NUCLEOLAR PROTEIN"/>
    <property type="match status" value="1"/>
</dbReference>
<dbReference type="InterPro" id="IPR058719">
    <property type="entry name" value="WHD_LYAR"/>
</dbReference>
<evidence type="ECO:0000313" key="11">
    <source>
        <dbReference type="Proteomes" id="UP000887575"/>
    </source>
</evidence>
<feature type="region of interest" description="Disordered" evidence="9">
    <location>
        <begin position="153"/>
        <end position="199"/>
    </location>
</feature>
<dbReference type="WBParaSite" id="MBELARI_LOCUS6009">
    <property type="protein sequence ID" value="MBELARI_LOCUS6009"/>
    <property type="gene ID" value="MBELARI_LOCUS6009"/>
</dbReference>
<dbReference type="GO" id="GO:0000122">
    <property type="term" value="P:negative regulation of transcription by RNA polymerase II"/>
    <property type="evidence" value="ECO:0007669"/>
    <property type="project" value="TreeGrafter"/>
</dbReference>
<name>A0AAF3FGN5_9BILA</name>
<dbReference type="FunFam" id="1.10.10.2100:FF:000002">
    <property type="entry name" value="cell growth-regulating nucleolar protein-like"/>
    <property type="match status" value="1"/>
</dbReference>
<dbReference type="PANTHER" id="PTHR13100">
    <property type="entry name" value="CELL GROWTH-REGULATING NUCLEOLAR PROTEIN LYAR"/>
    <property type="match status" value="1"/>
</dbReference>
<feature type="domain" description="C2H2-type" evidence="10">
    <location>
        <begin position="5"/>
        <end position="28"/>
    </location>
</feature>